<comment type="caution">
    <text evidence="1">The sequence shown here is derived from an EMBL/GenBank/DDBJ whole genome shotgun (WGS) entry which is preliminary data.</text>
</comment>
<keyword evidence="2" id="KW-1185">Reference proteome</keyword>
<dbReference type="Proteomes" id="UP001177120">
    <property type="component" value="Unassembled WGS sequence"/>
</dbReference>
<reference evidence="1" key="1">
    <citation type="journal article" date="2024" name="Int. J. Syst. Evol. Microbiol.">
        <title>Polycladomyces zharkentensis sp. nov., a novel thermophilic cellulose- and starch-degrading member of the Bacillota from a geothermal aquifer in Kazakhstan.</title>
        <authorList>
            <person name="Mashzhan A."/>
            <person name="Kistaubayeva A."/>
            <person name="Javier-Lopez R."/>
            <person name="Bissenova U."/>
            <person name="Bissenbay A."/>
            <person name="Birkeland N.K."/>
        </authorList>
    </citation>
    <scope>NUCLEOTIDE SEQUENCE</scope>
    <source>
        <strain evidence="1">ZKZ2T</strain>
    </source>
</reference>
<evidence type="ECO:0000313" key="1">
    <source>
        <dbReference type="EMBL" id="MBN2909182.1"/>
    </source>
</evidence>
<evidence type="ECO:0000313" key="2">
    <source>
        <dbReference type="Proteomes" id="UP001177120"/>
    </source>
</evidence>
<accession>A0ABS2WI02</accession>
<gene>
    <name evidence="1" type="ORF">JQC72_06555</name>
</gene>
<dbReference type="RefSeq" id="WP_205493934.1">
    <property type="nucleotide sequence ID" value="NZ_JAFHAP010000006.1"/>
</dbReference>
<proteinExistence type="predicted"/>
<protein>
    <submittedName>
        <fullName evidence="1">Uncharacterized protein</fullName>
    </submittedName>
</protein>
<sequence>MDQNTRMLVKQAIDEEQEATIQKFRFLIQLGHNAYGDVDDDMPMSTQN</sequence>
<dbReference type="EMBL" id="JAFHAP010000006">
    <property type="protein sequence ID" value="MBN2909182.1"/>
    <property type="molecule type" value="Genomic_DNA"/>
</dbReference>
<name>A0ABS2WI02_9BACL</name>
<organism evidence="1 2">
    <name type="scientific">Polycladomyces zharkentensis</name>
    <dbReference type="NCBI Taxonomy" id="2807616"/>
    <lineage>
        <taxon>Bacteria</taxon>
        <taxon>Bacillati</taxon>
        <taxon>Bacillota</taxon>
        <taxon>Bacilli</taxon>
        <taxon>Bacillales</taxon>
        <taxon>Thermoactinomycetaceae</taxon>
        <taxon>Polycladomyces</taxon>
    </lineage>
</organism>